<organism evidence="7 9">
    <name type="scientific">Pseudomonas trivialis</name>
    <dbReference type="NCBI Taxonomy" id="200450"/>
    <lineage>
        <taxon>Bacteria</taxon>
        <taxon>Pseudomonadati</taxon>
        <taxon>Pseudomonadota</taxon>
        <taxon>Gammaproteobacteria</taxon>
        <taxon>Pseudomonadales</taxon>
        <taxon>Pseudomonadaceae</taxon>
        <taxon>Pseudomonas</taxon>
    </lineage>
</organism>
<dbReference type="AlphaFoldDB" id="A0A0R2ZDR8"/>
<dbReference type="SUPFAM" id="SSF53850">
    <property type="entry name" value="Periplasmic binding protein-like II"/>
    <property type="match status" value="1"/>
</dbReference>
<comment type="similarity">
    <text evidence="1">Belongs to the LysR transcriptional regulatory family.</text>
</comment>
<keyword evidence="4" id="KW-0804">Transcription</keyword>
<dbReference type="InterPro" id="IPR005119">
    <property type="entry name" value="LysR_subst-bd"/>
</dbReference>
<dbReference type="Proteomes" id="UP000052019">
    <property type="component" value="Unassembled WGS sequence"/>
</dbReference>
<evidence type="ECO:0000256" key="4">
    <source>
        <dbReference type="ARBA" id="ARBA00023163"/>
    </source>
</evidence>
<keyword evidence="10" id="KW-1185">Reference proteome</keyword>
<dbReference type="Pfam" id="PF03466">
    <property type="entry name" value="LysR_substrate"/>
    <property type="match status" value="1"/>
</dbReference>
<dbReference type="EMBL" id="JYLK01000014">
    <property type="protein sequence ID" value="KRP58585.1"/>
    <property type="molecule type" value="Genomic_DNA"/>
</dbReference>
<dbReference type="InterPro" id="IPR036390">
    <property type="entry name" value="WH_DNA-bd_sf"/>
</dbReference>
<protein>
    <submittedName>
        <fullName evidence="8">DNA-binding transcriptional regulator, LysR family</fullName>
    </submittedName>
    <submittedName>
        <fullName evidence="7">LysR family transcriptional regulator</fullName>
    </submittedName>
</protein>
<evidence type="ECO:0000313" key="7">
    <source>
        <dbReference type="EMBL" id="KRP58585.1"/>
    </source>
</evidence>
<dbReference type="Proteomes" id="UP000183126">
    <property type="component" value="Chromosome I"/>
</dbReference>
<evidence type="ECO:0000256" key="2">
    <source>
        <dbReference type="ARBA" id="ARBA00023015"/>
    </source>
</evidence>
<sequence>MRLRHIEVIQAILQTGHLGTAAEWLQLPVDDVQASLKDAEQQLGFMLFASVRGRLQATRETLELQAHIAHLYEALEPVQRLASRLKHHHAPTLHALCTPPLANQLLPQSIAALRRRFQDTPCSLSSQPTREIVRSLLLHDAQVGLSLHDPEHAQILSTPVAQGKLQLLAPRGWLKPRQKYIALQDLAGQSLIGLEGHDPLSRLLDAKLQALRPLPVVQTRVQTYQMMRSMVEAGEGLAIVDPFTAAGAHEAGLDACPLSPPIPVVLYALMSKNVDPTPALNALLEIIAHKAEALLAGISPHGPVA</sequence>
<dbReference type="EMBL" id="LT629760">
    <property type="protein sequence ID" value="SDS76495.1"/>
    <property type="molecule type" value="Genomic_DNA"/>
</dbReference>
<keyword evidence="2" id="KW-0805">Transcription regulation</keyword>
<dbReference type="Gene3D" id="1.10.10.10">
    <property type="entry name" value="Winged helix-like DNA-binding domain superfamily/Winged helix DNA-binding domain"/>
    <property type="match status" value="1"/>
</dbReference>
<reference evidence="7 9" key="1">
    <citation type="submission" date="2015-02" db="EMBL/GenBank/DDBJ databases">
        <title>Two Pseudomonas sp. nov. isolated from raw milk.</title>
        <authorList>
            <person name="Wenning M."/>
            <person name="von Neubeck M."/>
            <person name="Huptas C."/>
            <person name="Scherer S."/>
        </authorList>
    </citation>
    <scope>NUCLEOTIDE SEQUENCE [LARGE SCALE GENOMIC DNA]</scope>
    <source>
        <strain evidence="7 9">DSM 14937</strain>
    </source>
</reference>
<dbReference type="InterPro" id="IPR036388">
    <property type="entry name" value="WH-like_DNA-bd_sf"/>
</dbReference>
<dbReference type="GO" id="GO:0010628">
    <property type="term" value="P:positive regulation of gene expression"/>
    <property type="evidence" value="ECO:0007669"/>
    <property type="project" value="TreeGrafter"/>
</dbReference>
<gene>
    <name evidence="8" type="ORF">SAMN04490205_3565</name>
    <name evidence="7" type="ORF">TU79_19040</name>
</gene>
<feature type="domain" description="LysR substrate-binding" evidence="6">
    <location>
        <begin position="90"/>
        <end position="289"/>
    </location>
</feature>
<dbReference type="OrthoDB" id="6624490at2"/>
<dbReference type="PATRIC" id="fig|200450.4.peg.747"/>
<dbReference type="GO" id="GO:0003700">
    <property type="term" value="F:DNA-binding transcription factor activity"/>
    <property type="evidence" value="ECO:0007669"/>
    <property type="project" value="InterPro"/>
</dbReference>
<evidence type="ECO:0000256" key="3">
    <source>
        <dbReference type="ARBA" id="ARBA00023125"/>
    </source>
</evidence>
<dbReference type="GO" id="GO:0009089">
    <property type="term" value="P:lysine biosynthetic process via diaminopimelate"/>
    <property type="evidence" value="ECO:0007669"/>
    <property type="project" value="TreeGrafter"/>
</dbReference>
<evidence type="ECO:0000259" key="5">
    <source>
        <dbReference type="Pfam" id="PF00126"/>
    </source>
</evidence>
<dbReference type="PANTHER" id="PTHR30427:SF1">
    <property type="entry name" value="TRANSCRIPTIONAL ACTIVATOR PROTEIN LYSR"/>
    <property type="match status" value="1"/>
</dbReference>
<keyword evidence="3 8" id="KW-0238">DNA-binding</keyword>
<evidence type="ECO:0000256" key="1">
    <source>
        <dbReference type="ARBA" id="ARBA00009437"/>
    </source>
</evidence>
<evidence type="ECO:0000313" key="8">
    <source>
        <dbReference type="EMBL" id="SDS76495.1"/>
    </source>
</evidence>
<dbReference type="Gene3D" id="3.40.190.290">
    <property type="match status" value="1"/>
</dbReference>
<evidence type="ECO:0000313" key="10">
    <source>
        <dbReference type="Proteomes" id="UP000183126"/>
    </source>
</evidence>
<dbReference type="SUPFAM" id="SSF46785">
    <property type="entry name" value="Winged helix' DNA-binding domain"/>
    <property type="match status" value="1"/>
</dbReference>
<dbReference type="Pfam" id="PF00126">
    <property type="entry name" value="HTH_1"/>
    <property type="match status" value="1"/>
</dbReference>
<evidence type="ECO:0000313" key="9">
    <source>
        <dbReference type="Proteomes" id="UP000052019"/>
    </source>
</evidence>
<accession>A0A0R2ZDR8</accession>
<dbReference type="GO" id="GO:0043565">
    <property type="term" value="F:sequence-specific DNA binding"/>
    <property type="evidence" value="ECO:0007669"/>
    <property type="project" value="TreeGrafter"/>
</dbReference>
<feature type="domain" description="HTH lysR-type" evidence="5">
    <location>
        <begin position="3"/>
        <end position="60"/>
    </location>
</feature>
<proteinExistence type="inferred from homology"/>
<dbReference type="RefSeq" id="WP_057009434.1">
    <property type="nucleotide sequence ID" value="NZ_JYLK01000014.1"/>
</dbReference>
<reference evidence="8 10" key="2">
    <citation type="submission" date="2016-10" db="EMBL/GenBank/DDBJ databases">
        <authorList>
            <person name="Varghese N."/>
            <person name="Submissions S."/>
        </authorList>
    </citation>
    <scope>NUCLEOTIDE SEQUENCE [LARGE SCALE GENOMIC DNA]</scope>
    <source>
        <strain evidence="8 10">BS3111</strain>
    </source>
</reference>
<evidence type="ECO:0000259" key="6">
    <source>
        <dbReference type="Pfam" id="PF03466"/>
    </source>
</evidence>
<dbReference type="PANTHER" id="PTHR30427">
    <property type="entry name" value="TRANSCRIPTIONAL ACTIVATOR PROTEIN LYSR"/>
    <property type="match status" value="1"/>
</dbReference>
<name>A0A0R2ZDR8_9PSED</name>
<dbReference type="InterPro" id="IPR000847">
    <property type="entry name" value="LysR_HTH_N"/>
</dbReference>